<proteinExistence type="predicted"/>
<evidence type="ECO:0000313" key="1">
    <source>
        <dbReference type="EMBL" id="KAF0692124.1"/>
    </source>
</evidence>
<reference evidence="1 2" key="1">
    <citation type="submission" date="2019-08" db="EMBL/GenBank/DDBJ databases">
        <title>Whole genome of Aphis craccivora.</title>
        <authorList>
            <person name="Voronova N.V."/>
            <person name="Shulinski R.S."/>
            <person name="Bandarenka Y.V."/>
            <person name="Zhorov D.G."/>
            <person name="Warner D."/>
        </authorList>
    </citation>
    <scope>NUCLEOTIDE SEQUENCE [LARGE SCALE GENOMIC DNA]</scope>
    <source>
        <strain evidence="1">180601</strain>
        <tissue evidence="1">Whole Body</tissue>
    </source>
</reference>
<keyword evidence="2" id="KW-1185">Reference proteome</keyword>
<comment type="caution">
    <text evidence="1">The sequence shown here is derived from an EMBL/GenBank/DDBJ whole genome shotgun (WGS) entry which is preliminary data.</text>
</comment>
<dbReference type="EMBL" id="VUJU01015798">
    <property type="protein sequence ID" value="KAF0692124.1"/>
    <property type="molecule type" value="Genomic_DNA"/>
</dbReference>
<organism evidence="1 2">
    <name type="scientific">Aphis craccivora</name>
    <name type="common">Cowpea aphid</name>
    <dbReference type="NCBI Taxonomy" id="307492"/>
    <lineage>
        <taxon>Eukaryota</taxon>
        <taxon>Metazoa</taxon>
        <taxon>Ecdysozoa</taxon>
        <taxon>Arthropoda</taxon>
        <taxon>Hexapoda</taxon>
        <taxon>Insecta</taxon>
        <taxon>Pterygota</taxon>
        <taxon>Neoptera</taxon>
        <taxon>Paraneoptera</taxon>
        <taxon>Hemiptera</taxon>
        <taxon>Sternorrhyncha</taxon>
        <taxon>Aphidomorpha</taxon>
        <taxon>Aphidoidea</taxon>
        <taxon>Aphididae</taxon>
        <taxon>Aphidini</taxon>
        <taxon>Aphis</taxon>
        <taxon>Aphis</taxon>
    </lineage>
</organism>
<name>A0A6G0VK95_APHCR</name>
<accession>A0A6G0VK95</accession>
<dbReference type="Proteomes" id="UP000478052">
    <property type="component" value="Unassembled WGS sequence"/>
</dbReference>
<dbReference type="AlphaFoldDB" id="A0A6G0VK95"/>
<protein>
    <submittedName>
        <fullName evidence="1">Uncharacterized protein</fullName>
    </submittedName>
</protein>
<gene>
    <name evidence="1" type="ORF">FWK35_00038272</name>
</gene>
<dbReference type="OrthoDB" id="6621820at2759"/>
<sequence>MHSLFVPSSRKITRDDSGKKSFVKYSIKDSQNTFIIVASSPVELEVIIDKLKKQENNIQPCILVVGSLLDPIQILVYFDDVKYKLFSVFKAVDICFKLFHVFNLEYPYESSNVWLFLQNYFYEINTKYDRSCSLIKQISSELDANYNI</sequence>
<evidence type="ECO:0000313" key="2">
    <source>
        <dbReference type="Proteomes" id="UP000478052"/>
    </source>
</evidence>